<evidence type="ECO:0000259" key="4">
    <source>
        <dbReference type="Pfam" id="PF02954"/>
    </source>
</evidence>
<comment type="similarity">
    <text evidence="1">Belongs to the transcriptional regulatory Fis family.</text>
</comment>
<evidence type="ECO:0000313" key="5">
    <source>
        <dbReference type="EMBL" id="ANB16470.1"/>
    </source>
</evidence>
<feature type="domain" description="DNA binding HTH" evidence="4">
    <location>
        <begin position="49"/>
        <end position="89"/>
    </location>
</feature>
<dbReference type="SUPFAM" id="SSF46689">
    <property type="entry name" value="Homeodomain-like"/>
    <property type="match status" value="1"/>
</dbReference>
<sequence>MNAVSVLRVETTPGSSLQPALRECVARAVRRYLSDVDAQPSEGLHELVLREVEIPLLHEVMACYGGNQSKAAAALGINRATLRKKLQQYGMS</sequence>
<evidence type="ECO:0000313" key="6">
    <source>
        <dbReference type="Proteomes" id="UP000076830"/>
    </source>
</evidence>
<dbReference type="EMBL" id="CP015249">
    <property type="protein sequence ID" value="ANB16470.1"/>
    <property type="molecule type" value="Genomic_DNA"/>
</dbReference>
<name>A0A161HIZ1_9GAMM</name>
<dbReference type="OrthoDB" id="9802388at2"/>
<dbReference type="Proteomes" id="UP000076830">
    <property type="component" value="Chromosome"/>
</dbReference>
<dbReference type="RefSeq" id="WP_067643448.1">
    <property type="nucleotide sequence ID" value="NZ_CP015249.1"/>
</dbReference>
<evidence type="ECO:0000256" key="2">
    <source>
        <dbReference type="ARBA" id="ARBA00023125"/>
    </source>
</evidence>
<dbReference type="Pfam" id="PF02954">
    <property type="entry name" value="HTH_8"/>
    <property type="match status" value="1"/>
</dbReference>
<reference evidence="5 6" key="1">
    <citation type="submission" date="2016-04" db="EMBL/GenBank/DDBJ databases">
        <title>Complete genome sequence of Dokdonella koreensis DS-123T.</title>
        <authorList>
            <person name="Kim J.F."/>
            <person name="Lee H."/>
            <person name="Kwak M.-J."/>
        </authorList>
    </citation>
    <scope>NUCLEOTIDE SEQUENCE [LARGE SCALE GENOMIC DNA]</scope>
    <source>
        <strain evidence="5 6">DS-123</strain>
    </source>
</reference>
<dbReference type="InterPro" id="IPR009057">
    <property type="entry name" value="Homeodomain-like_sf"/>
</dbReference>
<proteinExistence type="inferred from homology"/>
<dbReference type="PANTHER" id="PTHR47918:SF1">
    <property type="entry name" value="DNA-BINDING PROTEIN FIS"/>
    <property type="match status" value="1"/>
</dbReference>
<dbReference type="PIRSF" id="PIRSF002097">
    <property type="entry name" value="DNA-binding_Fis"/>
    <property type="match status" value="1"/>
</dbReference>
<dbReference type="PANTHER" id="PTHR47918">
    <property type="entry name" value="DNA-BINDING PROTEIN FIS"/>
    <property type="match status" value="1"/>
</dbReference>
<dbReference type="PATRIC" id="fig|1300342.3.peg.422"/>
<dbReference type="STRING" id="1300342.I596_433"/>
<dbReference type="Gene3D" id="1.10.10.60">
    <property type="entry name" value="Homeodomain-like"/>
    <property type="match status" value="1"/>
</dbReference>
<dbReference type="KEGG" id="dko:I596_433"/>
<dbReference type="PRINTS" id="PR01591">
    <property type="entry name" value="DNABINDNGFIS"/>
</dbReference>
<keyword evidence="6" id="KW-1185">Reference proteome</keyword>
<dbReference type="GO" id="GO:0043565">
    <property type="term" value="F:sequence-specific DNA binding"/>
    <property type="evidence" value="ECO:0007669"/>
    <property type="project" value="InterPro"/>
</dbReference>
<evidence type="ECO:0000256" key="1">
    <source>
        <dbReference type="ARBA" id="ARBA00008559"/>
    </source>
</evidence>
<protein>
    <recommendedName>
        <fullName evidence="3">Putative Fis-like DNA-binding protein</fullName>
    </recommendedName>
</protein>
<dbReference type="InterPro" id="IPR005412">
    <property type="entry name" value="Fis_DNA-bd"/>
</dbReference>
<dbReference type="PRINTS" id="PR01590">
    <property type="entry name" value="HTHFIS"/>
</dbReference>
<accession>A0A161HIZ1</accession>
<evidence type="ECO:0000256" key="3">
    <source>
        <dbReference type="ARBA" id="ARBA00029540"/>
    </source>
</evidence>
<keyword evidence="2" id="KW-0238">DNA-binding</keyword>
<dbReference type="GO" id="GO:0006355">
    <property type="term" value="P:regulation of DNA-templated transcription"/>
    <property type="evidence" value="ECO:0007669"/>
    <property type="project" value="InterPro"/>
</dbReference>
<organism evidence="5 6">
    <name type="scientific">Dokdonella koreensis DS-123</name>
    <dbReference type="NCBI Taxonomy" id="1300342"/>
    <lineage>
        <taxon>Bacteria</taxon>
        <taxon>Pseudomonadati</taxon>
        <taxon>Pseudomonadota</taxon>
        <taxon>Gammaproteobacteria</taxon>
        <taxon>Lysobacterales</taxon>
        <taxon>Rhodanobacteraceae</taxon>
        <taxon>Dokdonella</taxon>
    </lineage>
</organism>
<dbReference type="AlphaFoldDB" id="A0A161HIZ1"/>
<gene>
    <name evidence="5" type="ORF">I596_433</name>
</gene>
<dbReference type="InterPro" id="IPR002197">
    <property type="entry name" value="HTH_Fis"/>
</dbReference>
<dbReference type="InterPro" id="IPR050207">
    <property type="entry name" value="Trans_regulatory_Fis"/>
</dbReference>